<gene>
    <name evidence="2" type="primary">NCL1_44835</name>
    <name evidence="2" type="ORF">TNCV_4071741</name>
</gene>
<dbReference type="SUPFAM" id="SSF53098">
    <property type="entry name" value="Ribonuclease H-like"/>
    <property type="match status" value="1"/>
</dbReference>
<comment type="caution">
    <text evidence="2">The sequence shown here is derived from an EMBL/GenBank/DDBJ whole genome shotgun (WGS) entry which is preliminary data.</text>
</comment>
<dbReference type="EMBL" id="BMAU01021390">
    <property type="protein sequence ID" value="GFY29861.1"/>
    <property type="molecule type" value="Genomic_DNA"/>
</dbReference>
<dbReference type="Proteomes" id="UP000887159">
    <property type="component" value="Unassembled WGS sequence"/>
</dbReference>
<feature type="domain" description="RNase H type-1" evidence="1">
    <location>
        <begin position="1"/>
        <end position="82"/>
    </location>
</feature>
<dbReference type="PROSITE" id="PS50879">
    <property type="entry name" value="RNASE_H_1"/>
    <property type="match status" value="1"/>
</dbReference>
<organism evidence="2 3">
    <name type="scientific">Trichonephila clavipes</name>
    <name type="common">Golden silk orbweaver</name>
    <name type="synonym">Nephila clavipes</name>
    <dbReference type="NCBI Taxonomy" id="2585209"/>
    <lineage>
        <taxon>Eukaryota</taxon>
        <taxon>Metazoa</taxon>
        <taxon>Ecdysozoa</taxon>
        <taxon>Arthropoda</taxon>
        <taxon>Chelicerata</taxon>
        <taxon>Arachnida</taxon>
        <taxon>Araneae</taxon>
        <taxon>Araneomorphae</taxon>
        <taxon>Entelegynae</taxon>
        <taxon>Araneoidea</taxon>
        <taxon>Nephilidae</taxon>
        <taxon>Trichonephila</taxon>
    </lineage>
</organism>
<evidence type="ECO:0000259" key="1">
    <source>
        <dbReference type="PROSITE" id="PS50879"/>
    </source>
</evidence>
<sequence>MCGLSFINNIRDLAVSEIWILTDSRSSIQHLSNWPSIGDSTNILHLFQQLSDRHPIHLQWVPSHVGLLGNEVVDDLAKAATSNPVDPENHTILTSTEIYSRAKELICRT</sequence>
<proteinExistence type="predicted"/>
<dbReference type="InterPro" id="IPR002156">
    <property type="entry name" value="RNaseH_domain"/>
</dbReference>
<dbReference type="GO" id="GO:0004523">
    <property type="term" value="F:RNA-DNA hybrid ribonuclease activity"/>
    <property type="evidence" value="ECO:0007669"/>
    <property type="project" value="InterPro"/>
</dbReference>
<dbReference type="GO" id="GO:0003676">
    <property type="term" value="F:nucleic acid binding"/>
    <property type="evidence" value="ECO:0007669"/>
    <property type="project" value="InterPro"/>
</dbReference>
<evidence type="ECO:0000313" key="3">
    <source>
        <dbReference type="Proteomes" id="UP000887159"/>
    </source>
</evidence>
<accession>A0A8X6W934</accession>
<dbReference type="Gene3D" id="3.30.420.10">
    <property type="entry name" value="Ribonuclease H-like superfamily/Ribonuclease H"/>
    <property type="match status" value="1"/>
</dbReference>
<dbReference type="AlphaFoldDB" id="A0A8X6W934"/>
<protein>
    <submittedName>
        <fullName evidence="2">RNase H domain-containing protein</fullName>
    </submittedName>
</protein>
<evidence type="ECO:0000313" key="2">
    <source>
        <dbReference type="EMBL" id="GFY29861.1"/>
    </source>
</evidence>
<name>A0A8X6W934_TRICX</name>
<dbReference type="InterPro" id="IPR012337">
    <property type="entry name" value="RNaseH-like_sf"/>
</dbReference>
<dbReference type="CDD" id="cd09276">
    <property type="entry name" value="Rnase_HI_RT_non_LTR"/>
    <property type="match status" value="1"/>
</dbReference>
<reference evidence="2" key="1">
    <citation type="submission" date="2020-08" db="EMBL/GenBank/DDBJ databases">
        <title>Multicomponent nature underlies the extraordinary mechanical properties of spider dragline silk.</title>
        <authorList>
            <person name="Kono N."/>
            <person name="Nakamura H."/>
            <person name="Mori M."/>
            <person name="Yoshida Y."/>
            <person name="Ohtoshi R."/>
            <person name="Malay A.D."/>
            <person name="Moran D.A.P."/>
            <person name="Tomita M."/>
            <person name="Numata K."/>
            <person name="Arakawa K."/>
        </authorList>
    </citation>
    <scope>NUCLEOTIDE SEQUENCE</scope>
</reference>
<dbReference type="InterPro" id="IPR036397">
    <property type="entry name" value="RNaseH_sf"/>
</dbReference>
<keyword evidence="3" id="KW-1185">Reference proteome</keyword>
<dbReference type="Pfam" id="PF00075">
    <property type="entry name" value="RNase_H"/>
    <property type="match status" value="1"/>
</dbReference>